<evidence type="ECO:0000256" key="4">
    <source>
        <dbReference type="SAM" id="Phobius"/>
    </source>
</evidence>
<proteinExistence type="inferred from homology"/>
<dbReference type="Pfam" id="PF00535">
    <property type="entry name" value="Glycos_transf_2"/>
    <property type="match status" value="1"/>
</dbReference>
<keyword evidence="4" id="KW-1133">Transmembrane helix</keyword>
<name>A0AAE4HM39_ENTGA</name>
<dbReference type="InterPro" id="IPR029044">
    <property type="entry name" value="Nucleotide-diphossugar_trans"/>
</dbReference>
<evidence type="ECO:0000256" key="2">
    <source>
        <dbReference type="ARBA" id="ARBA00022676"/>
    </source>
</evidence>
<dbReference type="Gene3D" id="3.90.550.10">
    <property type="entry name" value="Spore Coat Polysaccharide Biosynthesis Protein SpsA, Chain A"/>
    <property type="match status" value="1"/>
</dbReference>
<comment type="similarity">
    <text evidence="1">Belongs to the glycosyltransferase 2 family.</text>
</comment>
<feature type="domain" description="Glycosyltransferase 2-like" evidence="5">
    <location>
        <begin position="46"/>
        <end position="202"/>
    </location>
</feature>
<dbReference type="EC" id="2.4.-.-" evidence="6"/>
<evidence type="ECO:0000313" key="7">
    <source>
        <dbReference type="Proteomes" id="UP001183682"/>
    </source>
</evidence>
<evidence type="ECO:0000259" key="5">
    <source>
        <dbReference type="Pfam" id="PF00535"/>
    </source>
</evidence>
<accession>A0AAE4HM39</accession>
<feature type="transmembrane region" description="Helical" evidence="4">
    <location>
        <begin position="6"/>
        <end position="26"/>
    </location>
</feature>
<sequence length="383" mass="43986">MGNLFWISVLLIFYTMVGYPILLILLNKILPHKKIKIDESFSPNVTVIIAAHNEENVIENKIINLLNVDYEKNKYEILVASDFSTDNTNTIVERYSKEFPENIKLVKVAKRQGKTNAQNEAVTKARGDILVFTDANAMFDKNSIKQLVSYLSDSEVAYVCGKLVYNNDDTSIASESESSYWNLDLAQRKIESDLSSITAGNGSIYAVRKDDYICIDPIYSHDSVFPPKYVIYGKRAVFNPNAIAYEKAGESIGDEFSRKVRMSRKIIGINFLDISKYNFVKHPLFTLFYVSHRTFRNNLYLFHMIAYLSNLCLILNQYNFIFIVAFIVQNVSILSGLNIKKIKNKYFRFMAYYVITIFAQFLGAKNEITGKSKPFWQKAESTR</sequence>
<keyword evidence="4" id="KW-0812">Transmembrane</keyword>
<keyword evidence="2 6" id="KW-0328">Glycosyltransferase</keyword>
<protein>
    <submittedName>
        <fullName evidence="6">Glycosyltransferase</fullName>
        <ecNumber evidence="6">2.4.-.-</ecNumber>
    </submittedName>
</protein>
<gene>
    <name evidence="6" type="ORF">P7E30_01380</name>
</gene>
<reference evidence="6" key="1">
    <citation type="submission" date="2023-03" db="EMBL/GenBank/DDBJ databases">
        <authorList>
            <person name="Shen W."/>
            <person name="Cai J."/>
        </authorList>
    </citation>
    <scope>NUCLEOTIDE SEQUENCE</scope>
    <source>
        <strain evidence="6">K69-2</strain>
    </source>
</reference>
<dbReference type="SUPFAM" id="SSF53448">
    <property type="entry name" value="Nucleotide-diphospho-sugar transferases"/>
    <property type="match status" value="1"/>
</dbReference>
<keyword evidence="3 6" id="KW-0808">Transferase</keyword>
<evidence type="ECO:0000256" key="3">
    <source>
        <dbReference type="ARBA" id="ARBA00022679"/>
    </source>
</evidence>
<keyword evidence="4" id="KW-0472">Membrane</keyword>
<organism evidence="6 7">
    <name type="scientific">Enterococcus gallinarum</name>
    <dbReference type="NCBI Taxonomy" id="1353"/>
    <lineage>
        <taxon>Bacteria</taxon>
        <taxon>Bacillati</taxon>
        <taxon>Bacillota</taxon>
        <taxon>Bacilli</taxon>
        <taxon>Lactobacillales</taxon>
        <taxon>Enterococcaceae</taxon>
        <taxon>Enterococcus</taxon>
    </lineage>
</organism>
<dbReference type="PANTHER" id="PTHR43630">
    <property type="entry name" value="POLY-BETA-1,6-N-ACETYL-D-GLUCOSAMINE SYNTHASE"/>
    <property type="match status" value="1"/>
</dbReference>
<feature type="transmembrane region" description="Helical" evidence="4">
    <location>
        <begin position="346"/>
        <end position="364"/>
    </location>
</feature>
<evidence type="ECO:0000256" key="1">
    <source>
        <dbReference type="ARBA" id="ARBA00006739"/>
    </source>
</evidence>
<dbReference type="Proteomes" id="UP001183682">
    <property type="component" value="Unassembled WGS sequence"/>
</dbReference>
<dbReference type="AlphaFoldDB" id="A0AAE4HM39"/>
<dbReference type="InterPro" id="IPR001173">
    <property type="entry name" value="Glyco_trans_2-like"/>
</dbReference>
<dbReference type="PANTHER" id="PTHR43630:SF1">
    <property type="entry name" value="POLY-BETA-1,6-N-ACETYL-D-GLUCOSAMINE SYNTHASE"/>
    <property type="match status" value="1"/>
</dbReference>
<comment type="caution">
    <text evidence="6">The sequence shown here is derived from an EMBL/GenBank/DDBJ whole genome shotgun (WGS) entry which is preliminary data.</text>
</comment>
<feature type="transmembrane region" description="Helical" evidence="4">
    <location>
        <begin position="322"/>
        <end position="339"/>
    </location>
</feature>
<evidence type="ECO:0000313" key="6">
    <source>
        <dbReference type="EMBL" id="MDT2688856.1"/>
    </source>
</evidence>
<dbReference type="EMBL" id="JARPZN010000001">
    <property type="protein sequence ID" value="MDT2688856.1"/>
    <property type="molecule type" value="Genomic_DNA"/>
</dbReference>
<dbReference type="GO" id="GO:0016757">
    <property type="term" value="F:glycosyltransferase activity"/>
    <property type="evidence" value="ECO:0007669"/>
    <property type="project" value="UniProtKB-KW"/>
</dbReference>
<dbReference type="RefSeq" id="WP_208787509.1">
    <property type="nucleotide sequence ID" value="NZ_JAMXHF010000001.1"/>
</dbReference>
<feature type="transmembrane region" description="Helical" evidence="4">
    <location>
        <begin position="299"/>
        <end position="316"/>
    </location>
</feature>